<feature type="domain" description="CUE" evidence="2">
    <location>
        <begin position="366"/>
        <end position="409"/>
    </location>
</feature>
<dbReference type="GeneID" id="36399871"/>
<evidence type="ECO:0000256" key="1">
    <source>
        <dbReference type="SAM" id="MobiDB-lite"/>
    </source>
</evidence>
<dbReference type="InterPro" id="IPR052586">
    <property type="entry name" value="ASCC2"/>
</dbReference>
<feature type="region of interest" description="Disordered" evidence="1">
    <location>
        <begin position="546"/>
        <end position="582"/>
    </location>
</feature>
<reference evidence="4" key="1">
    <citation type="submission" date="2014-09" db="EMBL/GenBank/DDBJ databases">
        <authorList>
            <person name="Sharma Rahul"/>
            <person name="Thines Marco"/>
        </authorList>
    </citation>
    <scope>NUCLEOTIDE SEQUENCE [LARGE SCALE GENOMIC DNA]</scope>
</reference>
<evidence type="ECO:0000313" key="4">
    <source>
        <dbReference type="Proteomes" id="UP000054928"/>
    </source>
</evidence>
<keyword evidence="4" id="KW-1185">Reference proteome</keyword>
<dbReference type="OrthoDB" id="5577209at2759"/>
<dbReference type="InterPro" id="IPR041800">
    <property type="entry name" value="ASCC2_CUE"/>
</dbReference>
<feature type="compositionally biased region" description="Basic and acidic residues" evidence="1">
    <location>
        <begin position="573"/>
        <end position="582"/>
    </location>
</feature>
<dbReference type="GO" id="GO:0043130">
    <property type="term" value="F:ubiquitin binding"/>
    <property type="evidence" value="ECO:0007669"/>
    <property type="project" value="InterPro"/>
</dbReference>
<name>A0A0P1B2M2_PLAHL</name>
<dbReference type="AlphaFoldDB" id="A0A0P1B2M2"/>
<organism evidence="3 4">
    <name type="scientific">Plasmopara halstedii</name>
    <name type="common">Downy mildew of sunflower</name>
    <dbReference type="NCBI Taxonomy" id="4781"/>
    <lineage>
        <taxon>Eukaryota</taxon>
        <taxon>Sar</taxon>
        <taxon>Stramenopiles</taxon>
        <taxon>Oomycota</taxon>
        <taxon>Peronosporomycetes</taxon>
        <taxon>Peronosporales</taxon>
        <taxon>Peronosporaceae</taxon>
        <taxon>Plasmopara</taxon>
    </lineage>
</organism>
<dbReference type="InterPro" id="IPR009060">
    <property type="entry name" value="UBA-like_sf"/>
</dbReference>
<dbReference type="Gene3D" id="1.10.8.10">
    <property type="entry name" value="DNA helicase RuvA subunit, C-terminal domain"/>
    <property type="match status" value="1"/>
</dbReference>
<proteinExistence type="predicted"/>
<dbReference type="Proteomes" id="UP000054928">
    <property type="component" value="Unassembled WGS sequence"/>
</dbReference>
<dbReference type="RefSeq" id="XP_024584037.1">
    <property type="nucleotide sequence ID" value="XM_024718660.1"/>
</dbReference>
<sequence length="582" mass="65729">MTLVSLLSPLIAATDIELLHYLNDKCMLQKILPLLDDFFTRGTSLQASSDDIKDDSESRELSSSSCAVFSLVFRLVDAPQLLQLAIDCGLLHVTRLVPFCQLYSVKNSDAVGELLAVIYDNVAEFSATLLQLQQLYFQQLQTLQVTVERLQRHDVTNQIRYCRELSISLCGMTAARSVLHVLILGGYQLELAVQTQSVLSGLVQLYEIVLPRLQTQLTTFDDKAVPHEILIIAETRWTLLLLLGRCIDAVMSKPIATGKSEEELLAGLHALTTGCVAEDAEQGSYLSDLWYLCGYKNHVTAFFERHKFDTEILSYLMMVIEQLPRRQTIPMMQSHDLADDLTANSVQSVDAKHENESKNPLGEEMDLLPMVQQVKEFFPHLGDGYIELCLLSSNCHVEGVINFLLESNPPPMLIDVPQDLSNSDASFVRLRAQIHDNLTSTPKAEEESKLDPTRVWVGKRKMEKTYDPQIKKKDEKLVEKVKQLVAMYEEEDNFALSSDERLIGNEDGNQTLDEYDDDYNDEFDDYVPFSVRDGGNLDDQDAIREQNRRIRAKEEKDAFWEADASSTSSKGQEQGKDSKSQP</sequence>
<dbReference type="CDD" id="cd14364">
    <property type="entry name" value="CUE_ASCC2"/>
    <property type="match status" value="1"/>
</dbReference>
<dbReference type="OMA" id="GYVELCL"/>
<dbReference type="InterPro" id="IPR003892">
    <property type="entry name" value="CUE"/>
</dbReference>
<dbReference type="PROSITE" id="PS51140">
    <property type="entry name" value="CUE"/>
    <property type="match status" value="1"/>
</dbReference>
<evidence type="ECO:0000259" key="2">
    <source>
        <dbReference type="PROSITE" id="PS51140"/>
    </source>
</evidence>
<dbReference type="PANTHER" id="PTHR21494:SF0">
    <property type="entry name" value="ACTIVATING SIGNAL COINTEGRATOR 1 COMPLEX SUBUNIT 2"/>
    <property type="match status" value="1"/>
</dbReference>
<dbReference type="SUPFAM" id="SSF46934">
    <property type="entry name" value="UBA-like"/>
    <property type="match status" value="1"/>
</dbReference>
<dbReference type="EMBL" id="CCYD01002664">
    <property type="protein sequence ID" value="CEG47668.1"/>
    <property type="molecule type" value="Genomic_DNA"/>
</dbReference>
<feature type="compositionally biased region" description="Basic and acidic residues" evidence="1">
    <location>
        <begin position="546"/>
        <end position="559"/>
    </location>
</feature>
<accession>A0A0P1B2M2</accession>
<protein>
    <submittedName>
        <fullName evidence="3">Ubiquitin system component Cue</fullName>
    </submittedName>
</protein>
<dbReference type="SMART" id="SM00546">
    <property type="entry name" value="CUE"/>
    <property type="match status" value="1"/>
</dbReference>
<evidence type="ECO:0000313" key="3">
    <source>
        <dbReference type="EMBL" id="CEG47668.1"/>
    </source>
</evidence>
<dbReference type="Pfam" id="PF02845">
    <property type="entry name" value="CUE"/>
    <property type="match status" value="1"/>
</dbReference>
<dbReference type="STRING" id="4781.A0A0P1B2M2"/>
<dbReference type="PANTHER" id="PTHR21494">
    <property type="entry name" value="ACTIVATING SIGNAL COINTEGRATOR 1 COMPLEX SUBUNIT 2 ASC-1 COMPLEX SUBUNIT P100"/>
    <property type="match status" value="1"/>
</dbReference>